<protein>
    <submittedName>
        <fullName evidence="2">Uncharacterized protein</fullName>
    </submittedName>
</protein>
<sequence length="1356" mass="148915">MGLFKLQDLNQGAYLAMGSLDIHRNLVFANPNEIHSLKPEKLKALQASLSSKQSDVVFETPEGSLQRLTVDEYMQKADQLQSKGTAHLSVQLPDGRSVVVALANLSRETLSKALDDAVKNADPAIAKELQSSAASLLSQMRTPTKVMPVQRLDAGETFVQLKDLELSEIKAKSGILSKIVEQAGLGKQEMRTVLTALLKEGGLVDQEIARFNGEIQTLHQERESLSEAIRTARQAGKSEVVFKGQKLTLPEGAVKQLDALTQAIQEKVSAKGKIFEAVKKWQSEMPSSLWEKAGAPLGFVADVFNAWKSRAGIGDQTTHGYVGSTVVVGELSKAAKAQKVVKIAADLYKLLEPAGVKFAQFLVEKGIQLNKNHIAFINTLVKSGGGAAKFLLEGVEKVMDAEILKVFGKEASEKMVKQAVHIFGEIGGKLGAKGAEGFLKRLSLGNVLAGYSAGYYTANAIGLNYIDENIDGTIYKIRPSVRTSGACALAGAIGTSCIVTSQPPGNPLNLLLTFASIGADMFAEYNIALDKDVVTDIHRNIMQAKDGESLRKGLDILQKKYGSLANIQDVMGQTGEGKDLVGVVLRKILQFGGKLPPELLNQAVGDILKGVDTRWFTDDNAVMGFLKESLEPEVQKELSLLSGNNSKAMVAALQKSKVLTGLFDKLSDANRLQMLKILNEGVKVVDETAMIEMLYRSAKSPKLKGQMTAELLNSFITRSVHGASDRLKDLIWQNLTEARAQGPAQFKEFLSAVQLNGKNAVPDFIERMSNEKSGKLLAWMIQAGAGHDQFKAYVERLSGKWFEDDNITREFLKELSALDISVGSLRSVLSQDLIKKLFDNLESCWTSEQEYGMIEKLAEAADASTKTAMINQLLSGPTYARAEKAILKILEKAGPEERKQIVRNLDLKDLGTELESAGRAAKMMNFLYTLGLPKEEMSAKLNAFFSGVRAQGLFVNTRDDDTAMKFLKGLSNEAVKGLDDSLKRKLFDALDEYWTSSSEYGTIARLAQGASAATQIYMLNQLMAWPVMEDAQNTIKQIISEASPENRKAIAQSLDLSRLGSKLGKTEDAAKVMNILASLDLPAEIMNEKLQAFFTGVTQQNYIWPDTSSDDVAYTFLKNLSEDALTKLPDDFRIRLFKNLDTGNTSSEEYEMMIKVMKNASNATKAQMIKYLMDQNPTTSAQENVIYKILDQTPYANNQFLDLISRIDVKQLAAEIENDAQAGKIAVWIARSYEKAGEKAIGLKLEDYLVTLAGAGRSQAIRNFLNDSDTQADNKALFRSLKPSTIQAIAKKLMEGVGYISGGDLQKLTYELIDASSWKQFAGYMDAPFREKLESTLTSAQFKTIQQWYWEMPKHL</sequence>
<gene>
    <name evidence="2" type="ORF">COW36_23135</name>
</gene>
<dbReference type="EMBL" id="PFFQ01000065">
    <property type="protein sequence ID" value="PIW13939.1"/>
    <property type="molecule type" value="Genomic_DNA"/>
</dbReference>
<feature type="coiled-coil region" evidence="1">
    <location>
        <begin position="208"/>
        <end position="235"/>
    </location>
</feature>
<comment type="caution">
    <text evidence="2">The sequence shown here is derived from an EMBL/GenBank/DDBJ whole genome shotgun (WGS) entry which is preliminary data.</text>
</comment>
<dbReference type="Proteomes" id="UP000231019">
    <property type="component" value="Unassembled WGS sequence"/>
</dbReference>
<keyword evidence="1" id="KW-0175">Coiled coil</keyword>
<organism evidence="2 3">
    <name type="scientific">bacterium (Candidatus Blackallbacteria) CG17_big_fil_post_rev_8_21_14_2_50_48_46</name>
    <dbReference type="NCBI Taxonomy" id="2014261"/>
    <lineage>
        <taxon>Bacteria</taxon>
        <taxon>Candidatus Blackallbacteria</taxon>
    </lineage>
</organism>
<reference evidence="2 3" key="1">
    <citation type="submission" date="2017-09" db="EMBL/GenBank/DDBJ databases">
        <title>Depth-based differentiation of microbial function through sediment-hosted aquifers and enrichment of novel symbionts in the deep terrestrial subsurface.</title>
        <authorList>
            <person name="Probst A.J."/>
            <person name="Ladd B."/>
            <person name="Jarett J.K."/>
            <person name="Geller-Mcgrath D.E."/>
            <person name="Sieber C.M."/>
            <person name="Emerson J.B."/>
            <person name="Anantharaman K."/>
            <person name="Thomas B.C."/>
            <person name="Malmstrom R."/>
            <person name="Stieglmeier M."/>
            <person name="Klingl A."/>
            <person name="Woyke T."/>
            <person name="Ryan C.M."/>
            <person name="Banfield J.F."/>
        </authorList>
    </citation>
    <scope>NUCLEOTIDE SEQUENCE [LARGE SCALE GENOMIC DNA]</scope>
    <source>
        <strain evidence="2">CG17_big_fil_post_rev_8_21_14_2_50_48_46</strain>
    </source>
</reference>
<evidence type="ECO:0000313" key="2">
    <source>
        <dbReference type="EMBL" id="PIW13939.1"/>
    </source>
</evidence>
<proteinExistence type="predicted"/>
<accession>A0A2M7FXU7</accession>
<evidence type="ECO:0000313" key="3">
    <source>
        <dbReference type="Proteomes" id="UP000231019"/>
    </source>
</evidence>
<name>A0A2M7FXU7_9BACT</name>
<evidence type="ECO:0000256" key="1">
    <source>
        <dbReference type="SAM" id="Coils"/>
    </source>
</evidence>